<dbReference type="PANTHER" id="PTHR33375:SF1">
    <property type="entry name" value="CHROMOSOME-PARTITIONING PROTEIN PARB-RELATED"/>
    <property type="match status" value="1"/>
</dbReference>
<feature type="domain" description="ParB-like N-terminal" evidence="4">
    <location>
        <begin position="99"/>
        <end position="188"/>
    </location>
</feature>
<evidence type="ECO:0000313" key="6">
    <source>
        <dbReference type="Proteomes" id="UP001158049"/>
    </source>
</evidence>
<evidence type="ECO:0000256" key="3">
    <source>
        <dbReference type="SAM" id="MobiDB-lite"/>
    </source>
</evidence>
<dbReference type="Pfam" id="PF02195">
    <property type="entry name" value="ParB_N"/>
    <property type="match status" value="1"/>
</dbReference>
<feature type="region of interest" description="Disordered" evidence="3">
    <location>
        <begin position="1"/>
        <end position="37"/>
    </location>
</feature>
<gene>
    <name evidence="5" type="ORF">SAMN06295970_1356</name>
</gene>
<keyword evidence="6" id="KW-1185">Reference proteome</keyword>
<evidence type="ECO:0000256" key="2">
    <source>
        <dbReference type="SAM" id="Coils"/>
    </source>
</evidence>
<dbReference type="EMBL" id="FXUL01000035">
    <property type="protein sequence ID" value="SMP80290.1"/>
    <property type="molecule type" value="Genomic_DNA"/>
</dbReference>
<dbReference type="SMART" id="SM00470">
    <property type="entry name" value="ParB"/>
    <property type="match status" value="1"/>
</dbReference>
<dbReference type="SUPFAM" id="SSF109709">
    <property type="entry name" value="KorB DNA-binding domain-like"/>
    <property type="match status" value="1"/>
</dbReference>
<evidence type="ECO:0000259" key="4">
    <source>
        <dbReference type="SMART" id="SM00470"/>
    </source>
</evidence>
<evidence type="ECO:0000256" key="1">
    <source>
        <dbReference type="ARBA" id="ARBA00006295"/>
    </source>
</evidence>
<dbReference type="InterPro" id="IPR036086">
    <property type="entry name" value="ParB/Sulfiredoxin_sf"/>
</dbReference>
<organism evidence="5 6">
    <name type="scientific">Noviherbaspirillum suwonense</name>
    <dbReference type="NCBI Taxonomy" id="1224511"/>
    <lineage>
        <taxon>Bacteria</taxon>
        <taxon>Pseudomonadati</taxon>
        <taxon>Pseudomonadota</taxon>
        <taxon>Betaproteobacteria</taxon>
        <taxon>Burkholderiales</taxon>
        <taxon>Oxalobacteraceae</taxon>
        <taxon>Noviherbaspirillum</taxon>
    </lineage>
</organism>
<dbReference type="Gene3D" id="3.90.1530.10">
    <property type="entry name" value="Conserved hypothetical protein from pyrococcus furiosus pfu- 392566-001, ParB domain"/>
    <property type="match status" value="1"/>
</dbReference>
<sequence>MSMKDRLTAKAAGIGTKPRVPNETPATGPRMPRTAPGQLMSSLPFLADQEREIEELRGKLAVAEINVASSGATQKQVDDLRARLEQTERDAAEAASRGLELPLDSLVEVEGRRRKLTIEQFSELVENLRNHVLVQAITVRPISNGKYEVVSGNNRVAAYRHLGHKTIKAVILDSSEDLVELSAFYANLLQPSLPDYEKYLGFKKRQQQTGKTQRELADEAGLNDKQVSALFSFEKLPDSCKKHLDARPEILGYNAAMKLVQAVADGNFDLVVEAVQMLATDSRFTQAQAVAHATKKRDASAQPRSVPVVIKEGKTVVCKIETRGGRVLVDFADAEASAKWAQRFAEFVKEERAKEPK</sequence>
<dbReference type="InterPro" id="IPR004437">
    <property type="entry name" value="ParB/RepB/Spo0J"/>
</dbReference>
<keyword evidence="2" id="KW-0175">Coiled coil</keyword>
<comment type="similarity">
    <text evidence="1">Belongs to the ParB family.</text>
</comment>
<name>A0ABY1QWY6_9BURK</name>
<dbReference type="RefSeq" id="WP_283445442.1">
    <property type="nucleotide sequence ID" value="NZ_FXUL01000035.1"/>
</dbReference>
<dbReference type="NCBIfam" id="TIGR00180">
    <property type="entry name" value="parB_part"/>
    <property type="match status" value="1"/>
</dbReference>
<protein>
    <submittedName>
        <fullName evidence="5">Chromosome partitioning protein, ParB family</fullName>
    </submittedName>
</protein>
<comment type="caution">
    <text evidence="5">The sequence shown here is derived from an EMBL/GenBank/DDBJ whole genome shotgun (WGS) entry which is preliminary data.</text>
</comment>
<proteinExistence type="inferred from homology"/>
<evidence type="ECO:0000313" key="5">
    <source>
        <dbReference type="EMBL" id="SMP80290.1"/>
    </source>
</evidence>
<reference evidence="5 6" key="1">
    <citation type="submission" date="2017-05" db="EMBL/GenBank/DDBJ databases">
        <authorList>
            <person name="Varghese N."/>
            <person name="Submissions S."/>
        </authorList>
    </citation>
    <scope>NUCLEOTIDE SEQUENCE [LARGE SCALE GENOMIC DNA]</scope>
    <source>
        <strain evidence="5 6">DSM 26001</strain>
    </source>
</reference>
<dbReference type="PANTHER" id="PTHR33375">
    <property type="entry name" value="CHROMOSOME-PARTITIONING PROTEIN PARB-RELATED"/>
    <property type="match status" value="1"/>
</dbReference>
<dbReference type="InterPro" id="IPR003115">
    <property type="entry name" value="ParB_N"/>
</dbReference>
<feature type="coiled-coil region" evidence="2">
    <location>
        <begin position="46"/>
        <end position="97"/>
    </location>
</feature>
<dbReference type="Gene3D" id="1.10.10.2830">
    <property type="match status" value="1"/>
</dbReference>
<dbReference type="SUPFAM" id="SSF110849">
    <property type="entry name" value="ParB/Sulfiredoxin"/>
    <property type="match status" value="1"/>
</dbReference>
<accession>A0ABY1QWY6</accession>
<dbReference type="InterPro" id="IPR050336">
    <property type="entry name" value="Chromosome_partition/occlusion"/>
</dbReference>
<dbReference type="Proteomes" id="UP001158049">
    <property type="component" value="Unassembled WGS sequence"/>
</dbReference>